<organism evidence="1 2">
    <name type="scientific">Wuchereria bancrofti</name>
    <dbReference type="NCBI Taxonomy" id="6293"/>
    <lineage>
        <taxon>Eukaryota</taxon>
        <taxon>Metazoa</taxon>
        <taxon>Ecdysozoa</taxon>
        <taxon>Nematoda</taxon>
        <taxon>Chromadorea</taxon>
        <taxon>Rhabditida</taxon>
        <taxon>Spirurina</taxon>
        <taxon>Spiruromorpha</taxon>
        <taxon>Filarioidea</taxon>
        <taxon>Onchocercidae</taxon>
        <taxon>Wuchereria</taxon>
    </lineage>
</organism>
<evidence type="ECO:0000313" key="2">
    <source>
        <dbReference type="Proteomes" id="UP000004810"/>
    </source>
</evidence>
<protein>
    <submittedName>
        <fullName evidence="1">Uncharacterized protein</fullName>
    </submittedName>
</protein>
<proteinExistence type="predicted"/>
<name>J9EUQ4_WUCBA</name>
<dbReference type="EMBL" id="ADBV01004133">
    <property type="protein sequence ID" value="EJW80867.1"/>
    <property type="molecule type" value="Genomic_DNA"/>
</dbReference>
<sequence>DHKETYIEAYTKSIQVVESMLKLDRLRQEVAINNMLSRQERLNRMSYFGNALPNYRMKRTASLPNTAAKT</sequence>
<accession>J9EUQ4</accession>
<dbReference type="AlphaFoldDB" id="J9EUQ4"/>
<gene>
    <name evidence="1" type="ORF">WUBG_08224</name>
</gene>
<evidence type="ECO:0000313" key="1">
    <source>
        <dbReference type="EMBL" id="EJW80867.1"/>
    </source>
</evidence>
<dbReference type="Proteomes" id="UP000004810">
    <property type="component" value="Unassembled WGS sequence"/>
</dbReference>
<feature type="non-terminal residue" evidence="1">
    <location>
        <position position="70"/>
    </location>
</feature>
<reference evidence="2" key="1">
    <citation type="submission" date="2012-08" db="EMBL/GenBank/DDBJ databases">
        <title>The Genome Sequence of Wuchereria bancrofti.</title>
        <authorList>
            <person name="Nutman T.B."/>
            <person name="Fink D.L."/>
            <person name="Russ C."/>
            <person name="Young S."/>
            <person name="Zeng Q."/>
            <person name="Koehrsen M."/>
            <person name="Alvarado L."/>
            <person name="Berlin A."/>
            <person name="Chapman S.B."/>
            <person name="Chen Z."/>
            <person name="Freedman E."/>
            <person name="Gellesch M."/>
            <person name="Goldberg J."/>
            <person name="Griggs A."/>
            <person name="Gujja S."/>
            <person name="Heilman E.R."/>
            <person name="Heiman D."/>
            <person name="Hepburn T."/>
            <person name="Howarth C."/>
            <person name="Jen D."/>
            <person name="Larson L."/>
            <person name="Lewis B."/>
            <person name="Mehta T."/>
            <person name="Park D."/>
            <person name="Pearson M."/>
            <person name="Roberts A."/>
            <person name="Saif S."/>
            <person name="Shea T."/>
            <person name="Shenoy N."/>
            <person name="Sisk P."/>
            <person name="Stolte C."/>
            <person name="Sykes S."/>
            <person name="Walk T."/>
            <person name="White J."/>
            <person name="Yandava C."/>
            <person name="Haas B."/>
            <person name="Henn M.R."/>
            <person name="Nusbaum C."/>
            <person name="Birren B."/>
        </authorList>
    </citation>
    <scope>NUCLEOTIDE SEQUENCE [LARGE SCALE GENOMIC DNA]</scope>
    <source>
        <strain evidence="2">NA</strain>
    </source>
</reference>
<feature type="non-terminal residue" evidence="1">
    <location>
        <position position="1"/>
    </location>
</feature>
<comment type="caution">
    <text evidence="1">The sequence shown here is derived from an EMBL/GenBank/DDBJ whole genome shotgun (WGS) entry which is preliminary data.</text>
</comment>